<organism evidence="2 3">
    <name type="scientific">Dreissena polymorpha</name>
    <name type="common">Zebra mussel</name>
    <name type="synonym">Mytilus polymorpha</name>
    <dbReference type="NCBI Taxonomy" id="45954"/>
    <lineage>
        <taxon>Eukaryota</taxon>
        <taxon>Metazoa</taxon>
        <taxon>Spiralia</taxon>
        <taxon>Lophotrochozoa</taxon>
        <taxon>Mollusca</taxon>
        <taxon>Bivalvia</taxon>
        <taxon>Autobranchia</taxon>
        <taxon>Heteroconchia</taxon>
        <taxon>Euheterodonta</taxon>
        <taxon>Imparidentia</taxon>
        <taxon>Neoheterodontei</taxon>
        <taxon>Myida</taxon>
        <taxon>Dreissenoidea</taxon>
        <taxon>Dreissenidae</taxon>
        <taxon>Dreissena</taxon>
    </lineage>
</organism>
<comment type="caution">
    <text evidence="2">The sequence shown here is derived from an EMBL/GenBank/DDBJ whole genome shotgun (WGS) entry which is preliminary data.</text>
</comment>
<dbReference type="Proteomes" id="UP000828390">
    <property type="component" value="Unassembled WGS sequence"/>
</dbReference>
<accession>A0A9D4QNR0</accession>
<dbReference type="AlphaFoldDB" id="A0A9D4QNR0"/>
<sequence>MPLKLPPNLAACLSVGNSRLIDISTPSLQAFLEKCCFMTLIAFEPDILGVRKKPPPEETPFAKNGRAEETPFHSLHTRKKPPR</sequence>
<protein>
    <submittedName>
        <fullName evidence="2">Uncharacterized protein</fullName>
    </submittedName>
</protein>
<keyword evidence="3" id="KW-1185">Reference proteome</keyword>
<evidence type="ECO:0000256" key="1">
    <source>
        <dbReference type="SAM" id="MobiDB-lite"/>
    </source>
</evidence>
<reference evidence="2" key="1">
    <citation type="journal article" date="2019" name="bioRxiv">
        <title>The Genome of the Zebra Mussel, Dreissena polymorpha: A Resource for Invasive Species Research.</title>
        <authorList>
            <person name="McCartney M.A."/>
            <person name="Auch B."/>
            <person name="Kono T."/>
            <person name="Mallez S."/>
            <person name="Zhang Y."/>
            <person name="Obille A."/>
            <person name="Becker A."/>
            <person name="Abrahante J.E."/>
            <person name="Garbe J."/>
            <person name="Badalamenti J.P."/>
            <person name="Herman A."/>
            <person name="Mangelson H."/>
            <person name="Liachko I."/>
            <person name="Sullivan S."/>
            <person name="Sone E.D."/>
            <person name="Koren S."/>
            <person name="Silverstein K.A.T."/>
            <person name="Beckman K.B."/>
            <person name="Gohl D.M."/>
        </authorList>
    </citation>
    <scope>NUCLEOTIDE SEQUENCE</scope>
    <source>
        <strain evidence="2">Duluth1</strain>
        <tissue evidence="2">Whole animal</tissue>
    </source>
</reference>
<reference evidence="2" key="2">
    <citation type="submission" date="2020-11" db="EMBL/GenBank/DDBJ databases">
        <authorList>
            <person name="McCartney M.A."/>
            <person name="Auch B."/>
            <person name="Kono T."/>
            <person name="Mallez S."/>
            <person name="Becker A."/>
            <person name="Gohl D.M."/>
            <person name="Silverstein K.A.T."/>
            <person name="Koren S."/>
            <person name="Bechman K.B."/>
            <person name="Herman A."/>
            <person name="Abrahante J.E."/>
            <person name="Garbe J."/>
        </authorList>
    </citation>
    <scope>NUCLEOTIDE SEQUENCE</scope>
    <source>
        <strain evidence="2">Duluth1</strain>
        <tissue evidence="2">Whole animal</tissue>
    </source>
</reference>
<evidence type="ECO:0000313" key="2">
    <source>
        <dbReference type="EMBL" id="KAH3837778.1"/>
    </source>
</evidence>
<feature type="region of interest" description="Disordered" evidence="1">
    <location>
        <begin position="49"/>
        <end position="83"/>
    </location>
</feature>
<evidence type="ECO:0000313" key="3">
    <source>
        <dbReference type="Proteomes" id="UP000828390"/>
    </source>
</evidence>
<dbReference type="EMBL" id="JAIWYP010000004">
    <property type="protein sequence ID" value="KAH3837778.1"/>
    <property type="molecule type" value="Genomic_DNA"/>
</dbReference>
<proteinExistence type="predicted"/>
<name>A0A9D4QNR0_DREPO</name>
<gene>
    <name evidence="2" type="ORF">DPMN_111179</name>
</gene>